<name>A0A9W4L4J8_9BACI</name>
<gene>
    <name evidence="2" type="ORF">SRABI133_04954</name>
</gene>
<dbReference type="AlphaFoldDB" id="A0A9W4L4J8"/>
<protein>
    <submittedName>
        <fullName evidence="2">Uncharacterized protein</fullName>
    </submittedName>
</protein>
<feature type="chain" id="PRO_5040851078" evidence="1">
    <location>
        <begin position="24"/>
        <end position="194"/>
    </location>
</feature>
<evidence type="ECO:0000313" key="2">
    <source>
        <dbReference type="EMBL" id="CAH0311384.1"/>
    </source>
</evidence>
<evidence type="ECO:0000313" key="3">
    <source>
        <dbReference type="Proteomes" id="UP000789326"/>
    </source>
</evidence>
<dbReference type="RefSeq" id="WP_230304086.1">
    <property type="nucleotide sequence ID" value="NZ_CAKKMG010000138.1"/>
</dbReference>
<accession>A0A9W4L4J8</accession>
<organism evidence="2 3">
    <name type="scientific">Peribacillus simplex</name>
    <dbReference type="NCBI Taxonomy" id="1478"/>
    <lineage>
        <taxon>Bacteria</taxon>
        <taxon>Bacillati</taxon>
        <taxon>Bacillota</taxon>
        <taxon>Bacilli</taxon>
        <taxon>Bacillales</taxon>
        <taxon>Bacillaceae</taxon>
        <taxon>Peribacillus</taxon>
    </lineage>
</organism>
<comment type="caution">
    <text evidence="2">The sequence shown here is derived from an EMBL/GenBank/DDBJ whole genome shotgun (WGS) entry which is preliminary data.</text>
</comment>
<proteinExistence type="predicted"/>
<dbReference type="EMBL" id="CAKKMG010000138">
    <property type="protein sequence ID" value="CAH0311384.1"/>
    <property type="molecule type" value="Genomic_DNA"/>
</dbReference>
<dbReference type="Proteomes" id="UP000789326">
    <property type="component" value="Unassembled WGS sequence"/>
</dbReference>
<sequence length="194" mass="22182">MKKLCTFSVSLIIFFSFVAPSFASKEVITETSTEQELKEYAYFFKGIEIMSNIILTEQEIVNLYNEVMSIGTPIVGGITSYAPISGGSTKTEIPPIYRTYKNTGVNEAKNLIFAYMMKKIPKKLTDSVFLNWLFVKLNSWSKISPTYVGSWVSSSYSTAEKKRNYHATVVHYEKSNYTSPKSVQYFQCNYWFGK</sequence>
<feature type="signal peptide" evidence="1">
    <location>
        <begin position="1"/>
        <end position="23"/>
    </location>
</feature>
<evidence type="ECO:0000256" key="1">
    <source>
        <dbReference type="SAM" id="SignalP"/>
    </source>
</evidence>
<keyword evidence="1" id="KW-0732">Signal</keyword>
<reference evidence="2" key="1">
    <citation type="submission" date="2021-11" db="EMBL/GenBank/DDBJ databases">
        <authorList>
            <person name="Bulgarelli D."/>
        </authorList>
    </citation>
    <scope>NUCLEOTIDE SEQUENCE</scope>
    <source>
        <strain evidence="2">Bi133</strain>
    </source>
</reference>